<dbReference type="OrthoDB" id="3192677at2"/>
<proteinExistence type="predicted"/>
<dbReference type="PATRIC" id="fig|1125712.3.peg.2549"/>
<feature type="transmembrane region" description="Helical" evidence="1">
    <location>
        <begin position="67"/>
        <end position="86"/>
    </location>
</feature>
<dbReference type="RefSeq" id="WP_021727348.1">
    <property type="nucleotide sequence ID" value="NZ_AWEZ01000073.1"/>
</dbReference>
<protein>
    <submittedName>
        <fullName evidence="2">Uncharacterized protein</fullName>
    </submittedName>
</protein>
<evidence type="ECO:0000313" key="2">
    <source>
        <dbReference type="EMBL" id="ERL05963.1"/>
    </source>
</evidence>
<comment type="caution">
    <text evidence="2">The sequence shown here is derived from an EMBL/GenBank/DDBJ whole genome shotgun (WGS) entry which is preliminary data.</text>
</comment>
<dbReference type="eggNOG" id="ENOG503086Y">
    <property type="taxonomic scope" value="Bacteria"/>
</dbReference>
<keyword evidence="1" id="KW-0812">Transmembrane</keyword>
<keyword evidence="1" id="KW-1133">Transmembrane helix</keyword>
<dbReference type="AlphaFoldDB" id="U2TIB8"/>
<keyword evidence="1" id="KW-0472">Membrane</keyword>
<dbReference type="EMBL" id="AWEZ01000073">
    <property type="protein sequence ID" value="ERL05963.1"/>
    <property type="molecule type" value="Genomic_DNA"/>
</dbReference>
<evidence type="ECO:0000256" key="1">
    <source>
        <dbReference type="SAM" id="Phobius"/>
    </source>
</evidence>
<name>U2TIB8_9ACTN</name>
<dbReference type="Proteomes" id="UP000016638">
    <property type="component" value="Unassembled WGS sequence"/>
</dbReference>
<keyword evidence="3" id="KW-1185">Reference proteome</keyword>
<accession>U2TIB8</accession>
<feature type="transmembrane region" description="Helical" evidence="1">
    <location>
        <begin position="30"/>
        <end position="55"/>
    </location>
</feature>
<gene>
    <name evidence="2" type="ORF">HMPREF1316_0882</name>
</gene>
<evidence type="ECO:0000313" key="3">
    <source>
        <dbReference type="Proteomes" id="UP000016638"/>
    </source>
</evidence>
<sequence length="121" mass="13217">MSRHDRPANRKFHGVISEDRVQEQTERMGVYPFTFTSSAIIATAALLGYLVLPVLLSMAGVDVKVTMLALGPLCVSLALAATRYLIDSKRGVTRGFWVTFAVALSVLLTITYLLVFRGVAL</sequence>
<dbReference type="STRING" id="1125712.HMPREF1316_0882"/>
<organism evidence="2 3">
    <name type="scientific">Olsenella profusa F0195</name>
    <dbReference type="NCBI Taxonomy" id="1125712"/>
    <lineage>
        <taxon>Bacteria</taxon>
        <taxon>Bacillati</taxon>
        <taxon>Actinomycetota</taxon>
        <taxon>Coriobacteriia</taxon>
        <taxon>Coriobacteriales</taxon>
        <taxon>Atopobiaceae</taxon>
        <taxon>Olsenella</taxon>
    </lineage>
</organism>
<feature type="transmembrane region" description="Helical" evidence="1">
    <location>
        <begin position="95"/>
        <end position="115"/>
    </location>
</feature>
<reference evidence="2 3" key="1">
    <citation type="submission" date="2013-08" db="EMBL/GenBank/DDBJ databases">
        <authorList>
            <person name="Durkin A.S."/>
            <person name="Haft D.R."/>
            <person name="McCorrison J."/>
            <person name="Torralba M."/>
            <person name="Gillis M."/>
            <person name="Haft D.H."/>
            <person name="Methe B."/>
            <person name="Sutton G."/>
            <person name="Nelson K.E."/>
        </authorList>
    </citation>
    <scope>NUCLEOTIDE SEQUENCE [LARGE SCALE GENOMIC DNA]</scope>
    <source>
        <strain evidence="2 3">F0195</strain>
    </source>
</reference>